<dbReference type="Gene3D" id="1.10.10.10">
    <property type="entry name" value="Winged helix-like DNA-binding domain superfamily/Winged helix DNA-binding domain"/>
    <property type="match status" value="1"/>
</dbReference>
<evidence type="ECO:0000259" key="5">
    <source>
        <dbReference type="PROSITE" id="PS50931"/>
    </source>
</evidence>
<dbReference type="PRINTS" id="PR00039">
    <property type="entry name" value="HTHLYSR"/>
</dbReference>
<dbReference type="GO" id="GO:0003700">
    <property type="term" value="F:DNA-binding transcription factor activity"/>
    <property type="evidence" value="ECO:0007669"/>
    <property type="project" value="InterPro"/>
</dbReference>
<comment type="similarity">
    <text evidence="1">Belongs to the LysR transcriptional regulatory family.</text>
</comment>
<keyword evidence="4" id="KW-0804">Transcription</keyword>
<dbReference type="GO" id="GO:0010628">
    <property type="term" value="P:positive regulation of gene expression"/>
    <property type="evidence" value="ECO:0007669"/>
    <property type="project" value="TreeGrafter"/>
</dbReference>
<dbReference type="PANTHER" id="PTHR30427:SF1">
    <property type="entry name" value="TRANSCRIPTIONAL ACTIVATOR PROTEIN LYSR"/>
    <property type="match status" value="1"/>
</dbReference>
<proteinExistence type="inferred from homology"/>
<feature type="domain" description="HTH lysR-type" evidence="5">
    <location>
        <begin position="1"/>
        <end position="58"/>
    </location>
</feature>
<dbReference type="Proteomes" id="UP000032352">
    <property type="component" value="Chromosome"/>
</dbReference>
<keyword evidence="3" id="KW-0238">DNA-binding</keyword>
<dbReference type="KEGG" id="tvd:SG34_015945"/>
<dbReference type="GO" id="GO:0009089">
    <property type="term" value="P:lysine biosynthetic process via diaminopimelate"/>
    <property type="evidence" value="ECO:0007669"/>
    <property type="project" value="TreeGrafter"/>
</dbReference>
<sequence>MRLRHIEIFHAIYTTGSITNAAKILHVSQPSVSKVLSHAELQLGFNLFERVKGRLIPTDEAEMLFDEVDKIYQQMRAIKNTAENIKKSEFGAISLGVTPALGFDAIPNVIADYHQDYPNVTFDIQTLHNDAVLQALLEHKCDLAVLFSPNSMPGISAKTLSQSELVIVYPKEKFPHCPDKLTLGQVCDTEFIDISDSGPLGDMLWARIMEENIAFNAAIKVQTYFIAARLVAHGLGVCVVDRFTAQGNLADNVAIASFDPPLTFNVSAVHLENRSLSKVTDEFLPYLSRVISNS</sequence>
<dbReference type="SUPFAM" id="SSF46785">
    <property type="entry name" value="Winged helix' DNA-binding domain"/>
    <property type="match status" value="1"/>
</dbReference>
<evidence type="ECO:0000256" key="1">
    <source>
        <dbReference type="ARBA" id="ARBA00009437"/>
    </source>
</evidence>
<dbReference type="InterPro" id="IPR036388">
    <property type="entry name" value="WH-like_DNA-bd_sf"/>
</dbReference>
<dbReference type="GO" id="GO:0043565">
    <property type="term" value="F:sequence-specific DNA binding"/>
    <property type="evidence" value="ECO:0007669"/>
    <property type="project" value="TreeGrafter"/>
</dbReference>
<dbReference type="SUPFAM" id="SSF53850">
    <property type="entry name" value="Periplasmic binding protein-like II"/>
    <property type="match status" value="1"/>
</dbReference>
<evidence type="ECO:0000256" key="2">
    <source>
        <dbReference type="ARBA" id="ARBA00023015"/>
    </source>
</evidence>
<reference evidence="6 7" key="2">
    <citation type="journal article" date="2022" name="Mar. Drugs">
        <title>Bioassay-Guided Fractionation Leads to the Detection of Cholic Acid Generated by the Rare Thalassomonas sp.</title>
        <authorList>
            <person name="Pheiffer F."/>
            <person name="Schneider Y.K."/>
            <person name="Hansen E.H."/>
            <person name="Andersen J.H."/>
            <person name="Isaksson J."/>
            <person name="Busche T."/>
            <person name="R C."/>
            <person name="Kalinowski J."/>
            <person name="Zyl L.V."/>
            <person name="Trindade M."/>
        </authorList>
    </citation>
    <scope>NUCLEOTIDE SEQUENCE [LARGE SCALE GENOMIC DNA]</scope>
    <source>
        <strain evidence="6 7">XOM25</strain>
    </source>
</reference>
<dbReference type="Pfam" id="PF00126">
    <property type="entry name" value="HTH_1"/>
    <property type="match status" value="1"/>
</dbReference>
<dbReference type="EMBL" id="CP059733">
    <property type="protein sequence ID" value="WDE02933.1"/>
    <property type="molecule type" value="Genomic_DNA"/>
</dbReference>
<dbReference type="InterPro" id="IPR000847">
    <property type="entry name" value="LysR_HTH_N"/>
</dbReference>
<dbReference type="AlphaFoldDB" id="A0AAE9Z0I2"/>
<accession>A0AAE9Z0I2</accession>
<organism evidence="6 7">
    <name type="scientific">Thalassomonas viridans</name>
    <dbReference type="NCBI Taxonomy" id="137584"/>
    <lineage>
        <taxon>Bacteria</taxon>
        <taxon>Pseudomonadati</taxon>
        <taxon>Pseudomonadota</taxon>
        <taxon>Gammaproteobacteria</taxon>
        <taxon>Alteromonadales</taxon>
        <taxon>Colwelliaceae</taxon>
        <taxon>Thalassomonas</taxon>
    </lineage>
</organism>
<dbReference type="Gene3D" id="3.40.190.290">
    <property type="match status" value="1"/>
</dbReference>
<gene>
    <name evidence="6" type="ORF">SG34_015945</name>
</gene>
<protein>
    <submittedName>
        <fullName evidence="6">LysR family transcriptional regulator</fullName>
    </submittedName>
</protein>
<evidence type="ECO:0000313" key="7">
    <source>
        <dbReference type="Proteomes" id="UP000032352"/>
    </source>
</evidence>
<reference evidence="6 7" key="1">
    <citation type="journal article" date="2015" name="Genome Announc.">
        <title>Draft Genome Sequences of Marine Isolates of Thalassomonas viridans and Thalassomonas actiniarum.</title>
        <authorList>
            <person name="Olonade I."/>
            <person name="van Zyl L.J."/>
            <person name="Trindade M."/>
        </authorList>
    </citation>
    <scope>NUCLEOTIDE SEQUENCE [LARGE SCALE GENOMIC DNA]</scope>
    <source>
        <strain evidence="6 7">XOM25</strain>
    </source>
</reference>
<dbReference type="Pfam" id="PF03466">
    <property type="entry name" value="LysR_substrate"/>
    <property type="match status" value="1"/>
</dbReference>
<dbReference type="InterPro" id="IPR005119">
    <property type="entry name" value="LysR_subst-bd"/>
</dbReference>
<keyword evidence="7" id="KW-1185">Reference proteome</keyword>
<dbReference type="PROSITE" id="PS50931">
    <property type="entry name" value="HTH_LYSR"/>
    <property type="match status" value="1"/>
</dbReference>
<dbReference type="InterPro" id="IPR036390">
    <property type="entry name" value="WH_DNA-bd_sf"/>
</dbReference>
<evidence type="ECO:0000256" key="3">
    <source>
        <dbReference type="ARBA" id="ARBA00023125"/>
    </source>
</evidence>
<dbReference type="RefSeq" id="WP_044841597.1">
    <property type="nucleotide sequence ID" value="NZ_CP059733.1"/>
</dbReference>
<name>A0AAE9Z0I2_9GAMM</name>
<dbReference type="PANTHER" id="PTHR30427">
    <property type="entry name" value="TRANSCRIPTIONAL ACTIVATOR PROTEIN LYSR"/>
    <property type="match status" value="1"/>
</dbReference>
<keyword evidence="2" id="KW-0805">Transcription regulation</keyword>
<evidence type="ECO:0000313" key="6">
    <source>
        <dbReference type="EMBL" id="WDE02933.1"/>
    </source>
</evidence>
<evidence type="ECO:0000256" key="4">
    <source>
        <dbReference type="ARBA" id="ARBA00023163"/>
    </source>
</evidence>